<dbReference type="PRINTS" id="PR00986">
    <property type="entry name" value="TRNASYNTHVAL"/>
</dbReference>
<evidence type="ECO:0000256" key="4">
    <source>
        <dbReference type="ARBA" id="ARBA00022490"/>
    </source>
</evidence>
<evidence type="ECO:0000256" key="5">
    <source>
        <dbReference type="ARBA" id="ARBA00022598"/>
    </source>
</evidence>
<dbReference type="SUPFAM" id="SSF50677">
    <property type="entry name" value="ValRS/IleRS/LeuRS editing domain"/>
    <property type="match status" value="1"/>
</dbReference>
<accession>A0A9P6JC08</accession>
<dbReference type="InterPro" id="IPR019499">
    <property type="entry name" value="Val-tRNA_synth_tRNA-bd"/>
</dbReference>
<dbReference type="InterPro" id="IPR009008">
    <property type="entry name" value="Val/Leu/Ile-tRNA-synth_edit"/>
</dbReference>
<dbReference type="FunFam" id="1.10.730.10:FF:000009">
    <property type="entry name" value="Valine--tRNA ligase, mitochondrial"/>
    <property type="match status" value="1"/>
</dbReference>
<feature type="coiled-coil region" evidence="12">
    <location>
        <begin position="662"/>
        <end position="689"/>
    </location>
</feature>
<keyword evidence="9" id="KW-0030">Aminoacyl-tRNA synthetase</keyword>
<gene>
    <name evidence="17" type="ORF">BGZ70_000644</name>
</gene>
<dbReference type="EMBL" id="JAAAHY010000113">
    <property type="protein sequence ID" value="KAF9966955.1"/>
    <property type="molecule type" value="Genomic_DNA"/>
</dbReference>
<dbReference type="PANTHER" id="PTHR11946">
    <property type="entry name" value="VALYL-TRNA SYNTHETASES"/>
    <property type="match status" value="1"/>
</dbReference>
<dbReference type="FunFam" id="3.90.740.10:FF:000005">
    <property type="entry name" value="Valine--tRNA ligase, mitochondrial"/>
    <property type="match status" value="1"/>
</dbReference>
<dbReference type="InterPro" id="IPR009080">
    <property type="entry name" value="tRNAsynth_Ia_anticodon-bd"/>
</dbReference>
<dbReference type="InterPro" id="IPR013155">
    <property type="entry name" value="M/V/L/I-tRNA-synth_anticd-bd"/>
</dbReference>
<evidence type="ECO:0000256" key="9">
    <source>
        <dbReference type="ARBA" id="ARBA00023146"/>
    </source>
</evidence>
<evidence type="ECO:0000256" key="1">
    <source>
        <dbReference type="ARBA" id="ARBA00004496"/>
    </source>
</evidence>
<keyword evidence="4" id="KW-0963">Cytoplasm</keyword>
<evidence type="ECO:0000256" key="10">
    <source>
        <dbReference type="ARBA" id="ARBA00029936"/>
    </source>
</evidence>
<evidence type="ECO:0000256" key="3">
    <source>
        <dbReference type="ARBA" id="ARBA00013169"/>
    </source>
</evidence>
<keyword evidence="6" id="KW-0547">Nucleotide-binding</keyword>
<dbReference type="Gene3D" id="1.10.287.380">
    <property type="entry name" value="Valyl-tRNA synthetase, C-terminal domain"/>
    <property type="match status" value="1"/>
</dbReference>
<evidence type="ECO:0000259" key="15">
    <source>
        <dbReference type="Pfam" id="PF10458"/>
    </source>
</evidence>
<comment type="subcellular location">
    <subcellularLocation>
        <location evidence="1">Cytoplasm</location>
    </subcellularLocation>
</comment>
<feature type="domain" description="Valyl-tRNA synthetase tRNA-binding arm" evidence="15">
    <location>
        <begin position="664"/>
        <end position="724"/>
    </location>
</feature>
<reference evidence="17" key="1">
    <citation type="journal article" date="2020" name="Fungal Divers.">
        <title>Resolving the Mortierellaceae phylogeny through synthesis of multi-gene phylogenetics and phylogenomics.</title>
        <authorList>
            <person name="Vandepol N."/>
            <person name="Liber J."/>
            <person name="Desiro A."/>
            <person name="Na H."/>
            <person name="Kennedy M."/>
            <person name="Barry K."/>
            <person name="Grigoriev I.V."/>
            <person name="Miller A.N."/>
            <person name="O'Donnell K."/>
            <person name="Stajich J.E."/>
            <person name="Bonito G."/>
        </authorList>
    </citation>
    <scope>NUCLEOTIDE SEQUENCE</scope>
    <source>
        <strain evidence="17">CK1249</strain>
    </source>
</reference>
<evidence type="ECO:0000259" key="14">
    <source>
        <dbReference type="Pfam" id="PF08264"/>
    </source>
</evidence>
<dbReference type="Gene3D" id="3.40.50.620">
    <property type="entry name" value="HUPs"/>
    <property type="match status" value="1"/>
</dbReference>
<comment type="caution">
    <text evidence="17">The sequence shown here is derived from an EMBL/GenBank/DDBJ whole genome shotgun (WGS) entry which is preliminary data.</text>
</comment>
<dbReference type="GO" id="GO:0005829">
    <property type="term" value="C:cytosol"/>
    <property type="evidence" value="ECO:0007669"/>
    <property type="project" value="TreeGrafter"/>
</dbReference>
<name>A0A9P6JC08_MORAP</name>
<evidence type="ECO:0000256" key="12">
    <source>
        <dbReference type="SAM" id="Coils"/>
    </source>
</evidence>
<dbReference type="SUPFAM" id="SSF52374">
    <property type="entry name" value="Nucleotidylyl transferase"/>
    <property type="match status" value="1"/>
</dbReference>
<dbReference type="PANTHER" id="PTHR11946:SF109">
    <property type="entry name" value="VALINE--TRNA LIGASE"/>
    <property type="match status" value="1"/>
</dbReference>
<dbReference type="InterPro" id="IPR014729">
    <property type="entry name" value="Rossmann-like_a/b/a_fold"/>
</dbReference>
<dbReference type="EC" id="6.1.1.9" evidence="3"/>
<dbReference type="InterPro" id="IPR033705">
    <property type="entry name" value="Anticodon_Ia_Val"/>
</dbReference>
<dbReference type="GO" id="GO:0004832">
    <property type="term" value="F:valine-tRNA ligase activity"/>
    <property type="evidence" value="ECO:0007669"/>
    <property type="project" value="UniProtKB-EC"/>
</dbReference>
<keyword evidence="12" id="KW-0175">Coiled coil</keyword>
<dbReference type="GO" id="GO:0005524">
    <property type="term" value="F:ATP binding"/>
    <property type="evidence" value="ECO:0007669"/>
    <property type="project" value="UniProtKB-KW"/>
</dbReference>
<keyword evidence="8" id="KW-0648">Protein biosynthesis</keyword>
<evidence type="ECO:0000313" key="18">
    <source>
        <dbReference type="Proteomes" id="UP000738359"/>
    </source>
</evidence>
<evidence type="ECO:0000256" key="6">
    <source>
        <dbReference type="ARBA" id="ARBA00022741"/>
    </source>
</evidence>
<dbReference type="Pfam" id="PF08264">
    <property type="entry name" value="Anticodon_1"/>
    <property type="match status" value="1"/>
</dbReference>
<organism evidence="17 18">
    <name type="scientific">Mortierella alpina</name>
    <name type="common">Oleaginous fungus</name>
    <name type="synonym">Mortierella renispora</name>
    <dbReference type="NCBI Taxonomy" id="64518"/>
    <lineage>
        <taxon>Eukaryota</taxon>
        <taxon>Fungi</taxon>
        <taxon>Fungi incertae sedis</taxon>
        <taxon>Mucoromycota</taxon>
        <taxon>Mortierellomycotina</taxon>
        <taxon>Mortierellomycetes</taxon>
        <taxon>Mortierellales</taxon>
        <taxon>Mortierellaceae</taxon>
        <taxon>Mortierella</taxon>
    </lineage>
</organism>
<feature type="domain" description="Leucyl-tRNA synthetase editing" evidence="16">
    <location>
        <begin position="71"/>
        <end position="131"/>
    </location>
</feature>
<dbReference type="Proteomes" id="UP000738359">
    <property type="component" value="Unassembled WGS sequence"/>
</dbReference>
<dbReference type="Pfam" id="PF13603">
    <property type="entry name" value="tRNA-synt_1_2"/>
    <property type="match status" value="1"/>
</dbReference>
<dbReference type="InterPro" id="IPR010978">
    <property type="entry name" value="tRNA-bd_arm"/>
</dbReference>
<proteinExistence type="inferred from homology"/>
<dbReference type="InterPro" id="IPR025709">
    <property type="entry name" value="Leu_tRNA-synth_edit"/>
</dbReference>
<evidence type="ECO:0000259" key="13">
    <source>
        <dbReference type="Pfam" id="PF00133"/>
    </source>
</evidence>
<dbReference type="OrthoDB" id="2366082at2759"/>
<evidence type="ECO:0000256" key="7">
    <source>
        <dbReference type="ARBA" id="ARBA00022840"/>
    </source>
</evidence>
<comment type="similarity">
    <text evidence="2">Belongs to the class-I aminoacyl-tRNA synthetase family.</text>
</comment>
<feature type="domain" description="Aminoacyl-tRNA synthetase class Ia" evidence="13">
    <location>
        <begin position="234"/>
        <end position="409"/>
    </location>
</feature>
<dbReference type="Pfam" id="PF10458">
    <property type="entry name" value="Val_tRNA-synt_C"/>
    <property type="match status" value="1"/>
</dbReference>
<keyword evidence="5" id="KW-0436">Ligase</keyword>
<evidence type="ECO:0000256" key="8">
    <source>
        <dbReference type="ARBA" id="ARBA00022917"/>
    </source>
</evidence>
<evidence type="ECO:0000313" key="17">
    <source>
        <dbReference type="EMBL" id="KAF9966955.1"/>
    </source>
</evidence>
<dbReference type="CDD" id="cd07962">
    <property type="entry name" value="Anticodon_Ia_Val"/>
    <property type="match status" value="1"/>
</dbReference>
<dbReference type="GO" id="GO:0006438">
    <property type="term" value="P:valyl-tRNA aminoacylation"/>
    <property type="evidence" value="ECO:0007669"/>
    <property type="project" value="InterPro"/>
</dbReference>
<comment type="catalytic activity">
    <reaction evidence="11">
        <text>tRNA(Val) + L-valine + ATP = L-valyl-tRNA(Val) + AMP + diphosphate</text>
        <dbReference type="Rhea" id="RHEA:10704"/>
        <dbReference type="Rhea" id="RHEA-COMP:9672"/>
        <dbReference type="Rhea" id="RHEA-COMP:9708"/>
        <dbReference type="ChEBI" id="CHEBI:30616"/>
        <dbReference type="ChEBI" id="CHEBI:33019"/>
        <dbReference type="ChEBI" id="CHEBI:57762"/>
        <dbReference type="ChEBI" id="CHEBI:78442"/>
        <dbReference type="ChEBI" id="CHEBI:78537"/>
        <dbReference type="ChEBI" id="CHEBI:456215"/>
        <dbReference type="EC" id="6.1.1.9"/>
    </reaction>
</comment>
<dbReference type="InterPro" id="IPR002303">
    <property type="entry name" value="Valyl-tRNA_ligase"/>
</dbReference>
<protein>
    <recommendedName>
        <fullName evidence="3">valine--tRNA ligase</fullName>
        <ecNumber evidence="3">6.1.1.9</ecNumber>
    </recommendedName>
    <alternativeName>
        <fullName evidence="10">Valyl-tRNA synthetase</fullName>
    </alternativeName>
</protein>
<dbReference type="InterPro" id="IPR037118">
    <property type="entry name" value="Val-tRNA_synth_C_sf"/>
</dbReference>
<feature type="domain" description="Methionyl/Valyl/Leucyl/Isoleucyl-tRNA synthetase anticodon-binding" evidence="14">
    <location>
        <begin position="454"/>
        <end position="599"/>
    </location>
</feature>
<dbReference type="AlphaFoldDB" id="A0A9P6JC08"/>
<dbReference type="FunFam" id="3.40.50.620:FF:000457">
    <property type="entry name" value="Predicted protein"/>
    <property type="match status" value="1"/>
</dbReference>
<evidence type="ECO:0000259" key="16">
    <source>
        <dbReference type="Pfam" id="PF13603"/>
    </source>
</evidence>
<keyword evidence="18" id="KW-1185">Reference proteome</keyword>
<dbReference type="SUPFAM" id="SSF46589">
    <property type="entry name" value="tRNA-binding arm"/>
    <property type="match status" value="1"/>
</dbReference>
<evidence type="ECO:0000256" key="2">
    <source>
        <dbReference type="ARBA" id="ARBA00005594"/>
    </source>
</evidence>
<dbReference type="SUPFAM" id="SSF47323">
    <property type="entry name" value="Anticodon-binding domain of a subclass of class I aminoacyl-tRNA synthetases"/>
    <property type="match status" value="1"/>
</dbReference>
<dbReference type="InterPro" id="IPR002300">
    <property type="entry name" value="aa-tRNA-synth_Ia"/>
</dbReference>
<dbReference type="FunFam" id="1.10.287.380:FF:000001">
    <property type="entry name" value="Valine--tRNA ligase"/>
    <property type="match status" value="1"/>
</dbReference>
<dbReference type="Gene3D" id="3.90.740.10">
    <property type="entry name" value="Valyl/Leucyl/Isoleucyl-tRNA synthetase, editing domain"/>
    <property type="match status" value="1"/>
</dbReference>
<dbReference type="Gene3D" id="1.10.730.10">
    <property type="entry name" value="Isoleucyl-tRNA Synthetase, Domain 1"/>
    <property type="match status" value="1"/>
</dbReference>
<dbReference type="GO" id="GO:0002161">
    <property type="term" value="F:aminoacyl-tRNA deacylase activity"/>
    <property type="evidence" value="ECO:0007669"/>
    <property type="project" value="InterPro"/>
</dbReference>
<sequence length="733" mass="82404">VDNKELTGRTLLNVPGYDQKEKFEFGVLISFAYPVENSDEKIIVATTRIETMIGDTAVAVHPQDERYKHLHGKYVIHPFSGRRIPIILDDIVVDMAFGTGAVKMTPAHDFNDCEVGKRHNLEFINILNDDGTLNNNCGEFSGMKRFHARVAVLKALKEKGLYIETVDNAMTVPLCSKTGDIIEPLMKPQWWVNCKDMAAEALLAAKDGRLTIRPQTSEKEYYRWMENINDCEQEAQANAEKKFPGKTFTLEQDPDVLDTWFSSGLWPFSIMGWPEKTADFEKFYPTSLLETGWDILFFWVARMVMLGIKLTGQVPFSEVYCHALVRDAQGRKMSKSLGNVIDPIDVIEGISLQALHDKLRVGNLDPREIVKAEQGQKIDFPNGIPECGTDALRFCLGAYSAFGRDINLDIMRVDGYRKFCNKLWNATRFALLKFEDGFLPNATAAKSGNESLAERWILNKLNVAAVELNDQLGQRNFMKATDAIYKFWLYELCDVYIEIIKPITEGSDLVAKRSAQDTLYTCLEAALRMLHPFMPFLTEELYQRLPRRDGDKIPTITKSPFPVNNPSYVDEKADADFELVFAVVRSGRSLMADYNMTKGGQIFIHGSAEIAKLLKSEEAGIATLTKGSKACKVVTDVAEIPEGCASQTVQEGCSVYLLVKGMVDVDAEVQKIEKKLAKVQKAKDDLLKKTQDATYLTKVKAEIRELNDAKLKDYEAEIATLTGGIDTFLKLKD</sequence>
<feature type="non-terminal residue" evidence="17">
    <location>
        <position position="733"/>
    </location>
</feature>
<evidence type="ECO:0000256" key="11">
    <source>
        <dbReference type="ARBA" id="ARBA00047552"/>
    </source>
</evidence>
<dbReference type="Pfam" id="PF00133">
    <property type="entry name" value="tRNA-synt_1"/>
    <property type="match status" value="1"/>
</dbReference>
<keyword evidence="7" id="KW-0067">ATP-binding</keyword>